<evidence type="ECO:0000313" key="1">
    <source>
        <dbReference type="EMBL" id="MPC45820.1"/>
    </source>
</evidence>
<reference evidence="1 2" key="1">
    <citation type="submission" date="2019-05" db="EMBL/GenBank/DDBJ databases">
        <title>Another draft genome of Portunus trituberculatus and its Hox gene families provides insights of decapod evolution.</title>
        <authorList>
            <person name="Jeong J.-H."/>
            <person name="Song I."/>
            <person name="Kim S."/>
            <person name="Choi T."/>
            <person name="Kim D."/>
            <person name="Ryu S."/>
            <person name="Kim W."/>
        </authorList>
    </citation>
    <scope>NUCLEOTIDE SEQUENCE [LARGE SCALE GENOMIC DNA]</scope>
    <source>
        <tissue evidence="1">Muscle</tissue>
    </source>
</reference>
<dbReference type="OrthoDB" id="6372692at2759"/>
<name>A0A5B7FDV7_PORTR</name>
<evidence type="ECO:0000313" key="2">
    <source>
        <dbReference type="Proteomes" id="UP000324222"/>
    </source>
</evidence>
<organism evidence="1 2">
    <name type="scientific">Portunus trituberculatus</name>
    <name type="common">Swimming crab</name>
    <name type="synonym">Neptunus trituberculatus</name>
    <dbReference type="NCBI Taxonomy" id="210409"/>
    <lineage>
        <taxon>Eukaryota</taxon>
        <taxon>Metazoa</taxon>
        <taxon>Ecdysozoa</taxon>
        <taxon>Arthropoda</taxon>
        <taxon>Crustacea</taxon>
        <taxon>Multicrustacea</taxon>
        <taxon>Malacostraca</taxon>
        <taxon>Eumalacostraca</taxon>
        <taxon>Eucarida</taxon>
        <taxon>Decapoda</taxon>
        <taxon>Pleocyemata</taxon>
        <taxon>Brachyura</taxon>
        <taxon>Eubrachyura</taxon>
        <taxon>Portunoidea</taxon>
        <taxon>Portunidae</taxon>
        <taxon>Portuninae</taxon>
        <taxon>Portunus</taxon>
    </lineage>
</organism>
<protein>
    <submittedName>
        <fullName evidence="1">Uncharacterized protein</fullName>
    </submittedName>
</protein>
<accession>A0A5B7FDV7</accession>
<dbReference type="Gene3D" id="3.60.10.10">
    <property type="entry name" value="Endonuclease/exonuclease/phosphatase"/>
    <property type="match status" value="1"/>
</dbReference>
<dbReference type="AlphaFoldDB" id="A0A5B7FDV7"/>
<dbReference type="EMBL" id="VSRR010006909">
    <property type="protein sequence ID" value="MPC45820.1"/>
    <property type="molecule type" value="Genomic_DNA"/>
</dbReference>
<comment type="caution">
    <text evidence="1">The sequence shown here is derived from an EMBL/GenBank/DDBJ whole genome shotgun (WGS) entry which is preliminary data.</text>
</comment>
<dbReference type="Proteomes" id="UP000324222">
    <property type="component" value="Unassembled WGS sequence"/>
</dbReference>
<proteinExistence type="predicted"/>
<gene>
    <name evidence="1" type="ORF">E2C01_039526</name>
</gene>
<dbReference type="InterPro" id="IPR036691">
    <property type="entry name" value="Endo/exonu/phosph_ase_sf"/>
</dbReference>
<keyword evidence="2" id="KW-1185">Reference proteome</keyword>
<sequence>MFWDTRSLPQKSQEIKEHLKETLPTILRVCEIWLTPQLTLHLSGYNIIRQDHPQGHGGGVLLAFVTHLPTHTYPSAMARRTHFNCCCQGLPSKGVVYFNSMLQPRQDYTSGTRALLLPASPDHHNG</sequence>